<comment type="similarity">
    <text evidence="1">Belongs to the metallophosphoesterase superfamily. YfcE family.</text>
</comment>
<dbReference type="PANTHER" id="PTHR43143:SF1">
    <property type="entry name" value="SERINE_THREONINE-PROTEIN PHOSPHATASE CPPED1"/>
    <property type="match status" value="1"/>
</dbReference>
<dbReference type="OrthoDB" id="9816081at2"/>
<dbReference type="RefSeq" id="WP_114067173.1">
    <property type="nucleotide sequence ID" value="NZ_CP030850.1"/>
</dbReference>
<keyword evidence="4" id="KW-1185">Reference proteome</keyword>
<dbReference type="KEGG" id="run:DR864_11840"/>
<proteinExistence type="inferred from homology"/>
<sequence>MKNHFYIFRGAACLFIIFLFFGSLLSTTSFAQKAQKVKFGLFTDVHVPTMHDAKERLMAFMDSMKTAKPDFIIELGDFGTPAPKYAYGFEIWKSYAGPKYQVIGNHEMDGGFSLQQALAYRGMPSSYYSFQQNGFYFIVLDGNDKKTPDVKGYQQYIGEKQLAWLKDELAKAKTPIVIFSHQGLGKDGVDNSADIRAMLEAHNAKAKKNKIIANFYGHIHYDRADNINGIWYVCINSMSYKWLGEEYGHVRYSEQIDKDFKWIKYTAPYKDPLYTVIEISTKGTISISGKKSEWVGPAPEKVGFPVQNNEYEVPEIRARILKFKP</sequence>
<evidence type="ECO:0000313" key="4">
    <source>
        <dbReference type="Proteomes" id="UP000251993"/>
    </source>
</evidence>
<evidence type="ECO:0000313" key="3">
    <source>
        <dbReference type="EMBL" id="AXE18390.1"/>
    </source>
</evidence>
<dbReference type="InterPro" id="IPR024654">
    <property type="entry name" value="Calcineurin-like_PHP_lpxH"/>
</dbReference>
<protein>
    <submittedName>
        <fullName evidence="3">Metallophosphoesterase</fullName>
    </submittedName>
</protein>
<gene>
    <name evidence="3" type="ORF">DR864_11840</name>
</gene>
<organism evidence="3 4">
    <name type="scientific">Runella rosea</name>
    <dbReference type="NCBI Taxonomy" id="2259595"/>
    <lineage>
        <taxon>Bacteria</taxon>
        <taxon>Pseudomonadati</taxon>
        <taxon>Bacteroidota</taxon>
        <taxon>Cytophagia</taxon>
        <taxon>Cytophagales</taxon>
        <taxon>Spirosomataceae</taxon>
        <taxon>Runella</taxon>
    </lineage>
</organism>
<dbReference type="Pfam" id="PF12850">
    <property type="entry name" value="Metallophos_2"/>
    <property type="match status" value="1"/>
</dbReference>
<reference evidence="3 4" key="1">
    <citation type="submission" date="2018-07" db="EMBL/GenBank/DDBJ databases">
        <title>Genome sequencing of Runella.</title>
        <authorList>
            <person name="Baek M.-G."/>
            <person name="Yi H."/>
        </authorList>
    </citation>
    <scope>NUCLEOTIDE SEQUENCE [LARGE SCALE GENOMIC DNA]</scope>
    <source>
        <strain evidence="3 4">HYN0085</strain>
    </source>
</reference>
<accession>A0A344TIB9</accession>
<dbReference type="AlphaFoldDB" id="A0A344TIB9"/>
<dbReference type="InterPro" id="IPR029052">
    <property type="entry name" value="Metallo-depent_PP-like"/>
</dbReference>
<dbReference type="SUPFAM" id="SSF56300">
    <property type="entry name" value="Metallo-dependent phosphatases"/>
    <property type="match status" value="1"/>
</dbReference>
<feature type="domain" description="Calcineurin-like phosphoesterase" evidence="2">
    <location>
        <begin position="38"/>
        <end position="234"/>
    </location>
</feature>
<dbReference type="EMBL" id="CP030850">
    <property type="protein sequence ID" value="AXE18390.1"/>
    <property type="molecule type" value="Genomic_DNA"/>
</dbReference>
<name>A0A344TIB9_9BACT</name>
<dbReference type="Gene3D" id="3.60.21.10">
    <property type="match status" value="1"/>
</dbReference>
<dbReference type="InterPro" id="IPR051918">
    <property type="entry name" value="STPP_CPPED1"/>
</dbReference>
<evidence type="ECO:0000259" key="2">
    <source>
        <dbReference type="Pfam" id="PF12850"/>
    </source>
</evidence>
<dbReference type="Proteomes" id="UP000251993">
    <property type="component" value="Chromosome"/>
</dbReference>
<evidence type="ECO:0000256" key="1">
    <source>
        <dbReference type="ARBA" id="ARBA00008950"/>
    </source>
</evidence>
<dbReference type="PANTHER" id="PTHR43143">
    <property type="entry name" value="METALLOPHOSPHOESTERASE, CALCINEURIN SUPERFAMILY"/>
    <property type="match status" value="1"/>
</dbReference>